<dbReference type="EMBL" id="BARV01032881">
    <property type="protein sequence ID" value="GAI39037.1"/>
    <property type="molecule type" value="Genomic_DNA"/>
</dbReference>
<accession>X1N4W1</accession>
<dbReference type="AlphaFoldDB" id="X1N4W1"/>
<reference evidence="1" key="1">
    <citation type="journal article" date="2014" name="Front. Microbiol.">
        <title>High frequency of phylogenetically diverse reductive dehalogenase-homologous genes in deep subseafloor sedimentary metagenomes.</title>
        <authorList>
            <person name="Kawai M."/>
            <person name="Futagami T."/>
            <person name="Toyoda A."/>
            <person name="Takaki Y."/>
            <person name="Nishi S."/>
            <person name="Hori S."/>
            <person name="Arai W."/>
            <person name="Tsubouchi T."/>
            <person name="Morono Y."/>
            <person name="Uchiyama I."/>
            <person name="Ito T."/>
            <person name="Fujiyama A."/>
            <person name="Inagaki F."/>
            <person name="Takami H."/>
        </authorList>
    </citation>
    <scope>NUCLEOTIDE SEQUENCE</scope>
    <source>
        <strain evidence="1">Expedition CK06-06</strain>
    </source>
</reference>
<organism evidence="1">
    <name type="scientific">marine sediment metagenome</name>
    <dbReference type="NCBI Taxonomy" id="412755"/>
    <lineage>
        <taxon>unclassified sequences</taxon>
        <taxon>metagenomes</taxon>
        <taxon>ecological metagenomes</taxon>
    </lineage>
</organism>
<feature type="non-terminal residue" evidence="1">
    <location>
        <position position="1"/>
    </location>
</feature>
<evidence type="ECO:0000313" key="1">
    <source>
        <dbReference type="EMBL" id="GAI39037.1"/>
    </source>
</evidence>
<comment type="caution">
    <text evidence="1">The sequence shown here is derived from an EMBL/GenBank/DDBJ whole genome shotgun (WGS) entry which is preliminary data.</text>
</comment>
<protein>
    <submittedName>
        <fullName evidence="1">Uncharacterized protein</fullName>
    </submittedName>
</protein>
<gene>
    <name evidence="1" type="ORF">S06H3_51777</name>
</gene>
<name>X1N4W1_9ZZZZ</name>
<proteinExistence type="predicted"/>
<sequence length="42" mass="4512">LTGKLAYTSISQIELSAKGWDIVSIGQVPHLEKEPKLIGGSF</sequence>